<feature type="domain" description="DSBA-like thioredoxin" evidence="1">
    <location>
        <begin position="13"/>
        <end position="211"/>
    </location>
</feature>
<reference evidence="2" key="1">
    <citation type="submission" date="2021-06" db="EMBL/GenBank/DDBJ databases">
        <title>Elioraea tepida, sp. nov., a moderately thermophilic aerobic anoxygenic phototrophic bacterium isolated from an alkaline siliceous hot spring mat community in Yellowstone National Park, WY, USA.</title>
        <authorList>
            <person name="Saini M.K."/>
            <person name="Yoshida S."/>
            <person name="Sebastian A."/>
            <person name="Hirose S."/>
            <person name="Hara E."/>
            <person name="Tamaki H."/>
            <person name="Soulier N.T."/>
            <person name="Albert I."/>
            <person name="Hanada S."/>
            <person name="Bryant D.A."/>
            <person name="Tank M."/>
        </authorList>
    </citation>
    <scope>NUCLEOTIDE SEQUENCE</scope>
    <source>
        <strain evidence="2">MS-P2</strain>
    </source>
</reference>
<keyword evidence="3" id="KW-1185">Reference proteome</keyword>
<evidence type="ECO:0000313" key="2">
    <source>
        <dbReference type="EMBL" id="QXM24256.1"/>
    </source>
</evidence>
<sequence length="220" mass="23979">MNMLAPRIARFAVEVVFDLVCPWCWIGVRRLARAVARRHDLAVEIAYRPFLLNPDMPARGMARAEYLQRKFGGEERARRLHAAIAEVGRGEGITFRFDRITRTPSTVEAHRLVRLAAAEGRAGALVEALFAAHFSEGRDIGDRATLAAIWAETGLAGDPAIHGPAGFGTDAVHADNLRAHRLGINGVPCFVFGERHAIAGAQEPEVLDRMLDIAALETAA</sequence>
<evidence type="ECO:0000313" key="3">
    <source>
        <dbReference type="Proteomes" id="UP000694001"/>
    </source>
</evidence>
<evidence type="ECO:0000259" key="1">
    <source>
        <dbReference type="Pfam" id="PF01323"/>
    </source>
</evidence>
<dbReference type="GO" id="GO:0016491">
    <property type="term" value="F:oxidoreductase activity"/>
    <property type="evidence" value="ECO:0007669"/>
    <property type="project" value="InterPro"/>
</dbReference>
<dbReference type="PANTHER" id="PTHR13887">
    <property type="entry name" value="GLUTATHIONE S-TRANSFERASE KAPPA"/>
    <property type="match status" value="1"/>
</dbReference>
<name>A0A975U0T5_9PROT</name>
<dbReference type="Pfam" id="PF01323">
    <property type="entry name" value="DSBA"/>
    <property type="match status" value="1"/>
</dbReference>
<protein>
    <submittedName>
        <fullName evidence="2">DsbA family oxidoreductase</fullName>
    </submittedName>
</protein>
<gene>
    <name evidence="2" type="ORF">KO353_13485</name>
</gene>
<dbReference type="KEGG" id="elio:KO353_13485"/>
<dbReference type="EMBL" id="CP076448">
    <property type="protein sequence ID" value="QXM24256.1"/>
    <property type="molecule type" value="Genomic_DNA"/>
</dbReference>
<dbReference type="InterPro" id="IPR001853">
    <property type="entry name" value="DSBA-like_thioredoxin_dom"/>
</dbReference>
<dbReference type="Proteomes" id="UP000694001">
    <property type="component" value="Chromosome"/>
</dbReference>
<organism evidence="2 3">
    <name type="scientific">Elioraea tepida</name>
    <dbReference type="NCBI Taxonomy" id="2843330"/>
    <lineage>
        <taxon>Bacteria</taxon>
        <taxon>Pseudomonadati</taxon>
        <taxon>Pseudomonadota</taxon>
        <taxon>Alphaproteobacteria</taxon>
        <taxon>Acetobacterales</taxon>
        <taxon>Elioraeaceae</taxon>
        <taxon>Elioraea</taxon>
    </lineage>
</organism>
<dbReference type="PANTHER" id="PTHR13887:SF41">
    <property type="entry name" value="THIOREDOXIN SUPERFAMILY PROTEIN"/>
    <property type="match status" value="1"/>
</dbReference>
<accession>A0A975U0T5</accession>
<dbReference type="AlphaFoldDB" id="A0A975U0T5"/>
<dbReference type="CDD" id="cd03024">
    <property type="entry name" value="DsbA_FrnE"/>
    <property type="match status" value="1"/>
</dbReference>
<proteinExistence type="predicted"/>